<feature type="region of interest" description="Disordered" evidence="2">
    <location>
        <begin position="1"/>
        <end position="104"/>
    </location>
</feature>
<evidence type="ECO:0000256" key="2">
    <source>
        <dbReference type="SAM" id="MobiDB-lite"/>
    </source>
</evidence>
<feature type="compositionally biased region" description="Basic and acidic residues" evidence="2">
    <location>
        <begin position="357"/>
        <end position="366"/>
    </location>
</feature>
<dbReference type="Proteomes" id="UP000792457">
    <property type="component" value="Unassembled WGS sequence"/>
</dbReference>
<gene>
    <name evidence="4" type="ORF">J437_LFUL002053</name>
</gene>
<dbReference type="GO" id="GO:0003676">
    <property type="term" value="F:nucleic acid binding"/>
    <property type="evidence" value="ECO:0007669"/>
    <property type="project" value="InterPro"/>
</dbReference>
<dbReference type="InterPro" id="IPR001878">
    <property type="entry name" value="Znf_CCHC"/>
</dbReference>
<keyword evidence="5" id="KW-1185">Reference proteome</keyword>
<reference evidence="4" key="1">
    <citation type="submission" date="2013-04" db="EMBL/GenBank/DDBJ databases">
        <authorList>
            <person name="Qu J."/>
            <person name="Murali S.C."/>
            <person name="Bandaranaike D."/>
            <person name="Bellair M."/>
            <person name="Blankenburg K."/>
            <person name="Chao H."/>
            <person name="Dinh H."/>
            <person name="Doddapaneni H."/>
            <person name="Downs B."/>
            <person name="Dugan-Rocha S."/>
            <person name="Elkadiri S."/>
            <person name="Gnanaolivu R.D."/>
            <person name="Hernandez B."/>
            <person name="Javaid M."/>
            <person name="Jayaseelan J.C."/>
            <person name="Lee S."/>
            <person name="Li M."/>
            <person name="Ming W."/>
            <person name="Munidasa M."/>
            <person name="Muniz J."/>
            <person name="Nguyen L."/>
            <person name="Ongeri F."/>
            <person name="Osuji N."/>
            <person name="Pu L.-L."/>
            <person name="Puazo M."/>
            <person name="Qu C."/>
            <person name="Quiroz J."/>
            <person name="Raj R."/>
            <person name="Weissenberger G."/>
            <person name="Xin Y."/>
            <person name="Zou X."/>
            <person name="Han Y."/>
            <person name="Richards S."/>
            <person name="Worley K."/>
            <person name="Muzny D."/>
            <person name="Gibbs R."/>
        </authorList>
    </citation>
    <scope>NUCLEOTIDE SEQUENCE</scope>
    <source>
        <strain evidence="4">Sampled in the wild</strain>
    </source>
</reference>
<dbReference type="AlphaFoldDB" id="A0A8K0JUV8"/>
<evidence type="ECO:0000256" key="1">
    <source>
        <dbReference type="PROSITE-ProRule" id="PRU00047"/>
    </source>
</evidence>
<keyword evidence="1" id="KW-0863">Zinc-finger</keyword>
<organism evidence="4 5">
    <name type="scientific">Ladona fulva</name>
    <name type="common">Scarce chaser dragonfly</name>
    <name type="synonym">Libellula fulva</name>
    <dbReference type="NCBI Taxonomy" id="123851"/>
    <lineage>
        <taxon>Eukaryota</taxon>
        <taxon>Metazoa</taxon>
        <taxon>Ecdysozoa</taxon>
        <taxon>Arthropoda</taxon>
        <taxon>Hexapoda</taxon>
        <taxon>Insecta</taxon>
        <taxon>Pterygota</taxon>
        <taxon>Palaeoptera</taxon>
        <taxon>Odonata</taxon>
        <taxon>Epiprocta</taxon>
        <taxon>Anisoptera</taxon>
        <taxon>Libelluloidea</taxon>
        <taxon>Libellulidae</taxon>
        <taxon>Ladona</taxon>
    </lineage>
</organism>
<feature type="compositionally biased region" description="Acidic residues" evidence="2">
    <location>
        <begin position="378"/>
        <end position="392"/>
    </location>
</feature>
<feature type="compositionally biased region" description="Low complexity" evidence="2">
    <location>
        <begin position="333"/>
        <end position="345"/>
    </location>
</feature>
<feature type="region of interest" description="Disordered" evidence="2">
    <location>
        <begin position="284"/>
        <end position="407"/>
    </location>
</feature>
<dbReference type="OrthoDB" id="6730714at2759"/>
<feature type="compositionally biased region" description="Low complexity" evidence="2">
    <location>
        <begin position="44"/>
        <end position="87"/>
    </location>
</feature>
<name>A0A8K0JUV8_LADFU</name>
<evidence type="ECO:0000259" key="3">
    <source>
        <dbReference type="PROSITE" id="PS50158"/>
    </source>
</evidence>
<dbReference type="EMBL" id="KZ308152">
    <property type="protein sequence ID" value="KAG8223105.1"/>
    <property type="molecule type" value="Genomic_DNA"/>
</dbReference>
<sequence>MSEPPTNAGKSPATSPRAVKKDCPGAEKMKPPSSTPSTINANHPSTSTTSSLITASSPITTTSSPITTSSSSNTTSTPSSYAAATRSNATGTTTPAETFAGQSDADKQTAVVADALEGLALEDYLVALTTLVDPRDINFASRISLGRMCIYLRTREMAERVAASTGIPQKGKIIKFRKYVLGCTRIFLSNAIPDIPGKSIHEHLSKFGRVVGPINFCRANCSNPLFAHVRGFRRVAHVVVENLAVLPIAIPITHGGTTHTVFLNLEDHTCTNCGKRGHHEARCSAKIQPSAEPVPTPTTERDEAPAETVKETAKEQEEATKGVPEKAYPPSGPAEVEAEPVAMEVGTVVGQKRPKKREAESPEKTVTKRSATGTPAPETDDGEDTCSVESEDPPSSSTAGDGIPNQLFRRAVREPWRQEKAADYLRELPGAFLEMIRAIQEAKTGKERQNKQGKRIANLIARLTEELRL</sequence>
<proteinExistence type="predicted"/>
<feature type="domain" description="CCHC-type" evidence="3">
    <location>
        <begin position="270"/>
        <end position="283"/>
    </location>
</feature>
<feature type="compositionally biased region" description="Basic and acidic residues" evidence="2">
    <location>
        <begin position="19"/>
        <end position="30"/>
    </location>
</feature>
<evidence type="ECO:0000313" key="4">
    <source>
        <dbReference type="EMBL" id="KAG8223105.1"/>
    </source>
</evidence>
<evidence type="ECO:0000313" key="5">
    <source>
        <dbReference type="Proteomes" id="UP000792457"/>
    </source>
</evidence>
<dbReference type="GO" id="GO:0008270">
    <property type="term" value="F:zinc ion binding"/>
    <property type="evidence" value="ECO:0007669"/>
    <property type="project" value="UniProtKB-KW"/>
</dbReference>
<dbReference type="PROSITE" id="PS50158">
    <property type="entry name" value="ZF_CCHC"/>
    <property type="match status" value="1"/>
</dbReference>
<comment type="caution">
    <text evidence="4">The sequence shown here is derived from an EMBL/GenBank/DDBJ whole genome shotgun (WGS) entry which is preliminary data.</text>
</comment>
<keyword evidence="1" id="KW-0862">Zinc</keyword>
<feature type="compositionally biased region" description="Polar residues" evidence="2">
    <location>
        <begin position="1"/>
        <end position="14"/>
    </location>
</feature>
<feature type="compositionally biased region" description="Basic and acidic residues" evidence="2">
    <location>
        <begin position="299"/>
        <end position="324"/>
    </location>
</feature>
<keyword evidence="1" id="KW-0479">Metal-binding</keyword>
<reference evidence="4" key="2">
    <citation type="submission" date="2017-10" db="EMBL/GenBank/DDBJ databases">
        <title>Ladona fulva Genome sequencing and assembly.</title>
        <authorList>
            <person name="Murali S."/>
            <person name="Richards S."/>
            <person name="Bandaranaike D."/>
            <person name="Bellair M."/>
            <person name="Blankenburg K."/>
            <person name="Chao H."/>
            <person name="Dinh H."/>
            <person name="Doddapaneni H."/>
            <person name="Dugan-Rocha S."/>
            <person name="Elkadiri S."/>
            <person name="Gnanaolivu R."/>
            <person name="Hernandez B."/>
            <person name="Skinner E."/>
            <person name="Javaid M."/>
            <person name="Lee S."/>
            <person name="Li M."/>
            <person name="Ming W."/>
            <person name="Munidasa M."/>
            <person name="Muniz J."/>
            <person name="Nguyen L."/>
            <person name="Hughes D."/>
            <person name="Osuji N."/>
            <person name="Pu L.-L."/>
            <person name="Puazo M."/>
            <person name="Qu C."/>
            <person name="Quiroz J."/>
            <person name="Raj R."/>
            <person name="Weissenberger G."/>
            <person name="Xin Y."/>
            <person name="Zou X."/>
            <person name="Han Y."/>
            <person name="Worley K."/>
            <person name="Muzny D."/>
            <person name="Gibbs R."/>
        </authorList>
    </citation>
    <scope>NUCLEOTIDE SEQUENCE</scope>
    <source>
        <strain evidence="4">Sampled in the wild</strain>
    </source>
</reference>
<accession>A0A8K0JUV8</accession>
<protein>
    <recommendedName>
        <fullName evidence="3">CCHC-type domain-containing protein</fullName>
    </recommendedName>
</protein>